<sequence>MKLAVVFVLCFITVASAQMDIWGQVGGVIIKNLSTLTVTSIWIANQRQQLPIMETYGLNDHTRPLLFQDGVKTFQQCTISRTKEASPDHLLEGMLWQSGNFELMGHNCHFKVSPKISKFKLKYKGKLWCPGWTGITGRSTKKSRSGAIEHSVRDFVNQAKNSAQTHITRACGSTSKHYLRVGDFDDLKFGNYDFIVLKNDQLCFLENSDHLLIKYLSSTEGSIVTYSEIVDHLSGKSVVVLDETKQL</sequence>
<organism evidence="4 5">
    <name type="scientific">Cordylochernes scorpioides</name>
    <dbReference type="NCBI Taxonomy" id="51811"/>
    <lineage>
        <taxon>Eukaryota</taxon>
        <taxon>Metazoa</taxon>
        <taxon>Ecdysozoa</taxon>
        <taxon>Arthropoda</taxon>
        <taxon>Chelicerata</taxon>
        <taxon>Arachnida</taxon>
        <taxon>Pseudoscorpiones</taxon>
        <taxon>Cheliferoidea</taxon>
        <taxon>Chernetidae</taxon>
        <taxon>Cordylochernes</taxon>
    </lineage>
</organism>
<gene>
    <name evidence="4" type="ORF">LAZ67_23000912</name>
</gene>
<evidence type="ECO:0000256" key="2">
    <source>
        <dbReference type="ARBA" id="ARBA00023022"/>
    </source>
</evidence>
<keyword evidence="2" id="KW-0044">Antibiotic</keyword>
<evidence type="ECO:0000256" key="3">
    <source>
        <dbReference type="SAM" id="SignalP"/>
    </source>
</evidence>
<dbReference type="EMBL" id="CP092885">
    <property type="protein sequence ID" value="UYV83412.1"/>
    <property type="molecule type" value="Genomic_DNA"/>
</dbReference>
<name>A0ABY6LQB8_9ARAC</name>
<evidence type="ECO:0000256" key="1">
    <source>
        <dbReference type="ARBA" id="ARBA00022529"/>
    </source>
</evidence>
<accession>A0ABY6LQB8</accession>
<feature type="chain" id="PRO_5046211381" evidence="3">
    <location>
        <begin position="18"/>
        <end position="247"/>
    </location>
</feature>
<dbReference type="InterPro" id="IPR038539">
    <property type="entry name" value="Anti-LPS_factor/Scygonadin_sf"/>
</dbReference>
<keyword evidence="5" id="KW-1185">Reference proteome</keyword>
<protein>
    <submittedName>
        <fullName evidence="4">Uncharacterized protein</fullName>
    </submittedName>
</protein>
<keyword evidence="1" id="KW-0929">Antimicrobial</keyword>
<feature type="signal peptide" evidence="3">
    <location>
        <begin position="1"/>
        <end position="17"/>
    </location>
</feature>
<keyword evidence="3" id="KW-0732">Signal</keyword>
<dbReference type="InterPro" id="IPR024509">
    <property type="entry name" value="Anti-LPS_factor/Scygonadin"/>
</dbReference>
<evidence type="ECO:0000313" key="4">
    <source>
        <dbReference type="EMBL" id="UYV83412.1"/>
    </source>
</evidence>
<reference evidence="4 5" key="1">
    <citation type="submission" date="2022-03" db="EMBL/GenBank/DDBJ databases">
        <title>A chromosomal length assembly of Cordylochernes scorpioides.</title>
        <authorList>
            <person name="Zeh D."/>
            <person name="Zeh J."/>
        </authorList>
    </citation>
    <scope>NUCLEOTIDE SEQUENCE [LARGE SCALE GENOMIC DNA]</scope>
    <source>
        <strain evidence="4">IN4F17</strain>
        <tissue evidence="4">Whole Body</tissue>
    </source>
</reference>
<dbReference type="Pfam" id="PF11630">
    <property type="entry name" value="Anti-LPS-SCYG"/>
    <property type="match status" value="1"/>
</dbReference>
<dbReference type="Proteomes" id="UP001235939">
    <property type="component" value="Chromosome 23"/>
</dbReference>
<proteinExistence type="predicted"/>
<evidence type="ECO:0000313" key="5">
    <source>
        <dbReference type="Proteomes" id="UP001235939"/>
    </source>
</evidence>
<dbReference type="Gene3D" id="3.30.160.320">
    <property type="match status" value="1"/>
</dbReference>